<proteinExistence type="predicted"/>
<gene>
    <name evidence="1" type="ORF">FDO65_16395</name>
</gene>
<name>A0A4U6QCS5_9ACTN</name>
<dbReference type="AlphaFoldDB" id="A0A4U6QCS5"/>
<protein>
    <submittedName>
        <fullName evidence="1">Uncharacterized protein</fullName>
    </submittedName>
</protein>
<organism evidence="1 2">
    <name type="scientific">Nakamurella flava</name>
    <dbReference type="NCBI Taxonomy" id="2576308"/>
    <lineage>
        <taxon>Bacteria</taxon>
        <taxon>Bacillati</taxon>
        <taxon>Actinomycetota</taxon>
        <taxon>Actinomycetes</taxon>
        <taxon>Nakamurellales</taxon>
        <taxon>Nakamurellaceae</taxon>
        <taxon>Nakamurella</taxon>
    </lineage>
</organism>
<evidence type="ECO:0000313" key="2">
    <source>
        <dbReference type="Proteomes" id="UP000306985"/>
    </source>
</evidence>
<dbReference type="RefSeq" id="WP_137450810.1">
    <property type="nucleotide sequence ID" value="NZ_SZZH01000004.1"/>
</dbReference>
<comment type="caution">
    <text evidence="1">The sequence shown here is derived from an EMBL/GenBank/DDBJ whole genome shotgun (WGS) entry which is preliminary data.</text>
</comment>
<evidence type="ECO:0000313" key="1">
    <source>
        <dbReference type="EMBL" id="TKV57726.1"/>
    </source>
</evidence>
<dbReference type="EMBL" id="SZZH01000004">
    <property type="protein sequence ID" value="TKV57726.1"/>
    <property type="molecule type" value="Genomic_DNA"/>
</dbReference>
<keyword evidence="2" id="KW-1185">Reference proteome</keyword>
<dbReference type="Proteomes" id="UP000306985">
    <property type="component" value="Unassembled WGS sequence"/>
</dbReference>
<accession>A0A4U6QCS5</accession>
<reference evidence="1 2" key="1">
    <citation type="submission" date="2019-05" db="EMBL/GenBank/DDBJ databases">
        <title>Nakamurella sp. N5BH11, whole genome shotgun sequence.</title>
        <authorList>
            <person name="Tuo L."/>
        </authorList>
    </citation>
    <scope>NUCLEOTIDE SEQUENCE [LARGE SCALE GENOMIC DNA]</scope>
    <source>
        <strain evidence="1 2">N5BH11</strain>
    </source>
</reference>
<sequence>MGSTCAAVLGLAMVGCGSEVPPDAPTALLVTRQCEEPPADAPIVSLIGAVPVSLVLCEIPAVDAAGPEGSIIPTSQMYPSAFFAASQAGVVLAALSAVPADPPGTCPTVTRYVAPVYLRLADGRLLRFMPPTNRCGYPSDEFVDFLRSLGFAYAGSGALRP</sequence>